<feature type="repeat" description="WD" evidence="1">
    <location>
        <begin position="318"/>
        <end position="334"/>
    </location>
</feature>
<evidence type="ECO:0000256" key="1">
    <source>
        <dbReference type="PROSITE-ProRule" id="PRU00221"/>
    </source>
</evidence>
<dbReference type="PANTHER" id="PTHR19847:SF7">
    <property type="entry name" value="DDB1- AND CUL4-ASSOCIATED FACTOR 11"/>
    <property type="match status" value="1"/>
</dbReference>
<dbReference type="SUPFAM" id="SSF50978">
    <property type="entry name" value="WD40 repeat-like"/>
    <property type="match status" value="1"/>
</dbReference>
<keyword evidence="3" id="KW-1185">Reference proteome</keyword>
<proteinExistence type="predicted"/>
<dbReference type="PANTHER" id="PTHR19847">
    <property type="entry name" value="DDB1- AND CUL4-ASSOCIATED FACTOR 11"/>
    <property type="match status" value="1"/>
</dbReference>
<dbReference type="InterPro" id="IPR015943">
    <property type="entry name" value="WD40/YVTN_repeat-like_dom_sf"/>
</dbReference>
<reference evidence="2 3" key="1">
    <citation type="submission" date="2008-07" db="EMBL/GenBank/DDBJ databases">
        <authorList>
            <person name="El-Sayed N."/>
            <person name="Caler E."/>
            <person name="Inman J."/>
            <person name="Amedeo P."/>
            <person name="Hass B."/>
            <person name="Wortman J."/>
        </authorList>
    </citation>
    <scope>NUCLEOTIDE SEQUENCE [LARGE SCALE GENOMIC DNA]</scope>
    <source>
        <strain evidence="3">ATCC 50983 / TXsc</strain>
    </source>
</reference>
<dbReference type="InParanoid" id="C5LU90"/>
<dbReference type="GeneID" id="9051464"/>
<dbReference type="GO" id="GO:0043161">
    <property type="term" value="P:proteasome-mediated ubiquitin-dependent protein catabolic process"/>
    <property type="evidence" value="ECO:0007669"/>
    <property type="project" value="TreeGrafter"/>
</dbReference>
<feature type="repeat" description="WD" evidence="1">
    <location>
        <begin position="343"/>
        <end position="385"/>
    </location>
</feature>
<dbReference type="SMART" id="SM00320">
    <property type="entry name" value="WD40"/>
    <property type="match status" value="3"/>
</dbReference>
<protein>
    <submittedName>
        <fullName evidence="2">Wd-repeat protein, putative</fullName>
    </submittedName>
</protein>
<dbReference type="OrthoDB" id="312140at2759"/>
<dbReference type="PROSITE" id="PS50082">
    <property type="entry name" value="WD_REPEATS_2"/>
    <property type="match status" value="2"/>
</dbReference>
<gene>
    <name evidence="2" type="ORF">Pmar_PMAR010885</name>
</gene>
<dbReference type="Proteomes" id="UP000007800">
    <property type="component" value="Unassembled WGS sequence"/>
</dbReference>
<keyword evidence="1" id="KW-0853">WD repeat</keyword>
<evidence type="ECO:0000313" key="2">
    <source>
        <dbReference type="EMBL" id="EEQ99623.1"/>
    </source>
</evidence>
<sequence>MLKSRYEGLKEVASTPAEARPVRCNREEFTDPVERENAEFATLYSVCAFRLGCFEAALEAACVACEIDPTDPRPFAMRIYLRVHSMKQPYLSELKADTERLNHLRSDGQRKAFEITKSIVLDPDWKKFMKVLNKHFPRSYRMSPGKESARYLDQGRRGSIPYYTNRNAYRLSIERRYRILSRTGGRAAPYQLTGFLWGKRKVTQAAGHSCATECPYDIIMSPSGNSLFVSGRDGCIHILDSSNISSTRGESEQGNLKMIGVWAVRFIGDWQAAAGSMMGGVHLYDLSREMTYCTTYSHNGADVNALCTPHAESGHRTLLFSGGDDGTISMWDTRRMRRPAGVLVGHTDGICSLHMSDASWHYLCSNAKDQKVKLWDLRTAPVNVVDYHTKHQAAPCNPAWDYRSQPYPGNPLLDCYTHPHDKSLYTFVGHKVHRTLIRARMSPMRTTGGRYSLNSISWCSDGYLLPVHPFRQCQRHHTYMGPAEPFSFWQNLPSDGGAAHRWGHGDWRQRQSERRRRLV</sequence>
<dbReference type="OMA" id="EHESAHY"/>
<dbReference type="InterPro" id="IPR001680">
    <property type="entry name" value="WD40_rpt"/>
</dbReference>
<organism evidence="3">
    <name type="scientific">Perkinsus marinus (strain ATCC 50983 / TXsc)</name>
    <dbReference type="NCBI Taxonomy" id="423536"/>
    <lineage>
        <taxon>Eukaryota</taxon>
        <taxon>Sar</taxon>
        <taxon>Alveolata</taxon>
        <taxon>Perkinsozoa</taxon>
        <taxon>Perkinsea</taxon>
        <taxon>Perkinsida</taxon>
        <taxon>Perkinsidae</taxon>
        <taxon>Perkinsus</taxon>
    </lineage>
</organism>
<dbReference type="Pfam" id="PF00400">
    <property type="entry name" value="WD40"/>
    <property type="match status" value="2"/>
</dbReference>
<accession>C5LU90</accession>
<dbReference type="AlphaFoldDB" id="C5LU90"/>
<dbReference type="RefSeq" id="XP_002766906.1">
    <property type="nucleotide sequence ID" value="XM_002766860.1"/>
</dbReference>
<dbReference type="GO" id="GO:0080008">
    <property type="term" value="C:Cul4-RING E3 ubiquitin ligase complex"/>
    <property type="evidence" value="ECO:0007669"/>
    <property type="project" value="TreeGrafter"/>
</dbReference>
<dbReference type="InterPro" id="IPR036322">
    <property type="entry name" value="WD40_repeat_dom_sf"/>
</dbReference>
<dbReference type="InterPro" id="IPR051859">
    <property type="entry name" value="DCAF"/>
</dbReference>
<evidence type="ECO:0000313" key="3">
    <source>
        <dbReference type="Proteomes" id="UP000007800"/>
    </source>
</evidence>
<dbReference type="Gene3D" id="2.130.10.10">
    <property type="entry name" value="YVTN repeat-like/Quinoprotein amine dehydrogenase"/>
    <property type="match status" value="1"/>
</dbReference>
<dbReference type="EMBL" id="GG685476">
    <property type="protein sequence ID" value="EEQ99623.1"/>
    <property type="molecule type" value="Genomic_DNA"/>
</dbReference>
<name>C5LU90_PERM5</name>